<name>A0ABY7JSG0_9FIRM</name>
<dbReference type="Proteomes" id="UP001164187">
    <property type="component" value="Chromosome"/>
</dbReference>
<accession>A0ABY7JSG0</accession>
<reference evidence="2" key="1">
    <citation type="submission" date="2022-12" db="EMBL/GenBank/DDBJ databases">
        <title>Peptostreptococcus.</title>
        <authorList>
            <person name="Lee S.H."/>
        </authorList>
    </citation>
    <scope>NUCLEOTIDE SEQUENCE</scope>
    <source>
        <strain evidence="2">CBA3647</strain>
    </source>
</reference>
<feature type="domain" description="Stress-response A/B barrel" evidence="1">
    <location>
        <begin position="1"/>
        <end position="95"/>
    </location>
</feature>
<dbReference type="RefSeq" id="WP_269312467.1">
    <property type="nucleotide sequence ID" value="NZ_CP114052.1"/>
</dbReference>
<dbReference type="SUPFAM" id="SSF54909">
    <property type="entry name" value="Dimeric alpha+beta barrel"/>
    <property type="match status" value="1"/>
</dbReference>
<dbReference type="SMART" id="SM00886">
    <property type="entry name" value="Dabb"/>
    <property type="match status" value="1"/>
</dbReference>
<dbReference type="InterPro" id="IPR011008">
    <property type="entry name" value="Dimeric_a/b-barrel"/>
</dbReference>
<organism evidence="2 3">
    <name type="scientific">Peptostreptococcus equinus</name>
    <dbReference type="NCBI Taxonomy" id="3003601"/>
    <lineage>
        <taxon>Bacteria</taxon>
        <taxon>Bacillati</taxon>
        <taxon>Bacillota</taxon>
        <taxon>Clostridia</taxon>
        <taxon>Peptostreptococcales</taxon>
        <taxon>Peptostreptococcaceae</taxon>
        <taxon>Peptostreptococcus</taxon>
    </lineage>
</organism>
<protein>
    <submittedName>
        <fullName evidence="2">Dabb family protein</fullName>
    </submittedName>
</protein>
<dbReference type="EMBL" id="CP114052">
    <property type="protein sequence ID" value="WAW15786.1"/>
    <property type="molecule type" value="Genomic_DNA"/>
</dbReference>
<dbReference type="Pfam" id="PF07876">
    <property type="entry name" value="Dabb"/>
    <property type="match status" value="1"/>
</dbReference>
<sequence length="98" mass="11494">MKHIVLFKFDQKIDNVVVGKLFEDTYNNLKNTHKVINDYSFKFNCLDNENNMDLILFVSIENHQGLGAYLMHEDHQDLLKKVKNLGLIDKSVIDIDNR</sequence>
<dbReference type="PROSITE" id="PS51502">
    <property type="entry name" value="S_R_A_B_BARREL"/>
    <property type="match status" value="1"/>
</dbReference>
<dbReference type="Gene3D" id="3.30.70.100">
    <property type="match status" value="1"/>
</dbReference>
<evidence type="ECO:0000259" key="1">
    <source>
        <dbReference type="PROSITE" id="PS51502"/>
    </source>
</evidence>
<evidence type="ECO:0000313" key="2">
    <source>
        <dbReference type="EMBL" id="WAW15786.1"/>
    </source>
</evidence>
<keyword evidence="3" id="KW-1185">Reference proteome</keyword>
<evidence type="ECO:0000313" key="3">
    <source>
        <dbReference type="Proteomes" id="UP001164187"/>
    </source>
</evidence>
<gene>
    <name evidence="2" type="ORF">O0R46_04860</name>
</gene>
<proteinExistence type="predicted"/>
<dbReference type="InterPro" id="IPR013097">
    <property type="entry name" value="Dabb"/>
</dbReference>